<organism evidence="1 2">
    <name type="scientific">Pedobacter africanus</name>
    <dbReference type="NCBI Taxonomy" id="151894"/>
    <lineage>
        <taxon>Bacteria</taxon>
        <taxon>Pseudomonadati</taxon>
        <taxon>Bacteroidota</taxon>
        <taxon>Sphingobacteriia</taxon>
        <taxon>Sphingobacteriales</taxon>
        <taxon>Sphingobacteriaceae</taxon>
        <taxon>Pedobacter</taxon>
    </lineage>
</organism>
<protein>
    <submittedName>
        <fullName evidence="1">Uncharacterized protein</fullName>
    </submittedName>
</protein>
<accession>A0ACC6KR34</accession>
<gene>
    <name evidence="1" type="ORF">J2X78_000204</name>
</gene>
<name>A0ACC6KR34_9SPHI</name>
<keyword evidence="2" id="KW-1185">Reference proteome</keyword>
<evidence type="ECO:0000313" key="1">
    <source>
        <dbReference type="EMBL" id="MDR6781652.1"/>
    </source>
</evidence>
<evidence type="ECO:0000313" key="2">
    <source>
        <dbReference type="Proteomes" id="UP001246858"/>
    </source>
</evidence>
<dbReference type="Proteomes" id="UP001246858">
    <property type="component" value="Unassembled WGS sequence"/>
</dbReference>
<comment type="caution">
    <text evidence="1">The sequence shown here is derived from an EMBL/GenBank/DDBJ whole genome shotgun (WGS) entry which is preliminary data.</text>
</comment>
<sequence length="556" mass="62467">MKIQYQLTFILLCTIDFFTPPVKAQQVYLSGTAKASIEPQPYPFSVALAGYGYPRGGRFSLDWIKKDKPEISLSEFGQSLNWKKQIKLKGGNWQKQAEQEKIISITRYKGRLFGLTTNDELMRLELRQDNADWVKIAKFNGLSYNIHLKAIAISKGRLYGLDNDNVVFEARHKTEGELSVRAVAVSTERQTVVIVGADVCGFNHNFITSVKAAVAKKHKIPASAILINASHTHFAPSTQDWTTWGSHQLPDSVYLNTVLKPAMIGVIENAIRNRKPALLSFGRGKTEIGKNRSLEGAVVPYDNDVDVLQIERKKDHHKTVVFLTGCHPVFKNEGIESFTISPNYPGVTKSLLEKEAGITEAIFVQGCGGDINPVTLDHKKTGNDLAEDIKDILNRPMEQLSGEISFYLDSLNFPVKPWTEERILAFRKESDNGKEDVNAEKDVRWADLMLARYKNDKMPVKMPVYIQTINIGNWKLLGLSREAVTDYSLGIKNIWPGKLVSVAGYCNDVSSYLPTSRHIQAGSYEGLGSFFWYGQPAVFPMDVYEKIIDQIKTQNR</sequence>
<proteinExistence type="predicted"/>
<dbReference type="EMBL" id="JAVDTF010000001">
    <property type="protein sequence ID" value="MDR6781652.1"/>
    <property type="molecule type" value="Genomic_DNA"/>
</dbReference>
<reference evidence="1" key="1">
    <citation type="submission" date="2023-07" db="EMBL/GenBank/DDBJ databases">
        <title>Sorghum-associated microbial communities from plants grown in Nebraska, USA.</title>
        <authorList>
            <person name="Schachtman D."/>
        </authorList>
    </citation>
    <scope>NUCLEOTIDE SEQUENCE</scope>
    <source>
        <strain evidence="1">2697</strain>
    </source>
</reference>